<dbReference type="InterPro" id="IPR053010">
    <property type="entry name" value="SET_SmydA-8"/>
</dbReference>
<gene>
    <name evidence="6" type="ORF">Fcan01_07589</name>
</gene>
<dbReference type="Gene3D" id="1.10.220.160">
    <property type="match status" value="1"/>
</dbReference>
<dbReference type="PROSITE" id="PS50865">
    <property type="entry name" value="ZF_MYND_2"/>
    <property type="match status" value="1"/>
</dbReference>
<dbReference type="OrthoDB" id="265717at2759"/>
<sequence>MDNNAAEQCTDDNQWQQHEVLTRSGKDACNLCNAPANKSCSACQVKYCSAQHQREDWPTHKNDCCPFKLKTNQKFGRHFVAARRLKAGTLVIQEDPTLCAPRGLPDGSPICLSCCVLMESQGKSSYRCSKCAWPICSPECEQHELHAQNECKIFSERHIKYPPSECEYPTYIVYKVVEILRGVLIKENDPELWAKITNLQCVTELGNKTDLFQDLGKLRNTFGVEDIGLEEDWKRILGILNVNNFSMKGRRNGHGPWFTGYVFLQSSMLAHSCLPNCWWGVSMFPDHKIQVRTTVDVQKGDVLTVPYSYIYNAFGTSKRQELIQDDGEFICKCERCEDPTELNSFTSALICRKCRNGSVLPLHPLVIDSEWQCNICHKKYFWDDINNTIQELMTKLEQCETVTDMENFIKEAQGTVHLNHWLITEAEDAVCQQRMQTLYENDEVTLEERDVHISMCEHLLKVKNLTAPGFSLERGRLLNRLARARFERLDDIVKNNTVEDADEILAEAEFIYVLYDEALCFYKNDITEVLIGIVLRVLLNLQQDSREIVLRDPFLLAHSLDPNYGPDAGYRSWRRSQWEEWLTQREPLHRSAANAVNRRRKHPLNRKPVNTVIIGTPDEIQAAFTGTLDPQGSYYFWSNRMFEIFDIRRTSGGHLIIFRCPPTYISVGMLAGKPVHLNGYSDVKTASGGNLNYERKKKCVQLN</sequence>
<keyword evidence="7" id="KW-1185">Reference proteome</keyword>
<proteinExistence type="predicted"/>
<dbReference type="GO" id="GO:0008170">
    <property type="term" value="F:N-methyltransferase activity"/>
    <property type="evidence" value="ECO:0007669"/>
    <property type="project" value="UniProtKB-ARBA"/>
</dbReference>
<dbReference type="OMA" id="ICIAYRI"/>
<evidence type="ECO:0000256" key="2">
    <source>
        <dbReference type="ARBA" id="ARBA00022771"/>
    </source>
</evidence>
<evidence type="ECO:0000256" key="1">
    <source>
        <dbReference type="ARBA" id="ARBA00022723"/>
    </source>
</evidence>
<reference evidence="6 7" key="1">
    <citation type="submission" date="2015-12" db="EMBL/GenBank/DDBJ databases">
        <title>The genome of Folsomia candida.</title>
        <authorList>
            <person name="Faddeeva A."/>
            <person name="Derks M.F."/>
            <person name="Anvar Y."/>
            <person name="Smit S."/>
            <person name="Van Straalen N."/>
            <person name="Roelofs D."/>
        </authorList>
    </citation>
    <scope>NUCLEOTIDE SEQUENCE [LARGE SCALE GENOMIC DNA]</scope>
    <source>
        <strain evidence="6 7">VU population</strain>
        <tissue evidence="6">Whole body</tissue>
    </source>
</reference>
<dbReference type="InterPro" id="IPR046341">
    <property type="entry name" value="SET_dom_sf"/>
</dbReference>
<dbReference type="PANTHER" id="PTHR46455">
    <property type="entry name" value="SET AND MYND DOMAIN CONTAINING, ARTHROPOD-SPECIFIC, MEMBER 4, ISOFORM A"/>
    <property type="match status" value="1"/>
</dbReference>
<dbReference type="Gene3D" id="2.170.270.10">
    <property type="entry name" value="SET domain"/>
    <property type="match status" value="1"/>
</dbReference>
<feature type="domain" description="MYND-type" evidence="5">
    <location>
        <begin position="29"/>
        <end position="64"/>
    </location>
</feature>
<accession>A0A226EI75</accession>
<dbReference type="Proteomes" id="UP000198287">
    <property type="component" value="Unassembled WGS sequence"/>
</dbReference>
<organism evidence="6 7">
    <name type="scientific">Folsomia candida</name>
    <name type="common">Springtail</name>
    <dbReference type="NCBI Taxonomy" id="158441"/>
    <lineage>
        <taxon>Eukaryota</taxon>
        <taxon>Metazoa</taxon>
        <taxon>Ecdysozoa</taxon>
        <taxon>Arthropoda</taxon>
        <taxon>Hexapoda</taxon>
        <taxon>Collembola</taxon>
        <taxon>Entomobryomorpha</taxon>
        <taxon>Isotomoidea</taxon>
        <taxon>Isotomidae</taxon>
        <taxon>Proisotominae</taxon>
        <taxon>Folsomia</taxon>
    </lineage>
</organism>
<keyword evidence="1" id="KW-0479">Metal-binding</keyword>
<dbReference type="InterPro" id="IPR002893">
    <property type="entry name" value="Znf_MYND"/>
</dbReference>
<evidence type="ECO:0000259" key="5">
    <source>
        <dbReference type="PROSITE" id="PS50865"/>
    </source>
</evidence>
<dbReference type="GO" id="GO:0008276">
    <property type="term" value="F:protein methyltransferase activity"/>
    <property type="evidence" value="ECO:0007669"/>
    <property type="project" value="UniProtKB-ARBA"/>
</dbReference>
<dbReference type="InterPro" id="IPR001214">
    <property type="entry name" value="SET_dom"/>
</dbReference>
<keyword evidence="3" id="KW-0862">Zinc</keyword>
<dbReference type="SUPFAM" id="SSF144232">
    <property type="entry name" value="HIT/MYND zinc finger-like"/>
    <property type="match status" value="1"/>
</dbReference>
<dbReference type="STRING" id="158441.A0A226EI75"/>
<protein>
    <submittedName>
        <fullName evidence="6">Protein msta, isoform A</fullName>
    </submittedName>
</protein>
<comment type="caution">
    <text evidence="6">The sequence shown here is derived from an EMBL/GenBank/DDBJ whole genome shotgun (WGS) entry which is preliminary data.</text>
</comment>
<dbReference type="AlphaFoldDB" id="A0A226EI75"/>
<dbReference type="Pfam" id="PF00856">
    <property type="entry name" value="SET"/>
    <property type="match status" value="1"/>
</dbReference>
<dbReference type="EMBL" id="LNIX01000003">
    <property type="protein sequence ID" value="OXA57365.1"/>
    <property type="molecule type" value="Genomic_DNA"/>
</dbReference>
<evidence type="ECO:0000313" key="6">
    <source>
        <dbReference type="EMBL" id="OXA57365.1"/>
    </source>
</evidence>
<keyword evidence="2 4" id="KW-0863">Zinc-finger</keyword>
<dbReference type="PANTHER" id="PTHR46455:SF5">
    <property type="entry name" value="SET AND MYND DOMAIN CONTAINING, ARTHROPOD-SPECIFIC, MEMBER 4, ISOFORM A"/>
    <property type="match status" value="1"/>
</dbReference>
<dbReference type="CDD" id="cd20071">
    <property type="entry name" value="SET_SMYD"/>
    <property type="match status" value="1"/>
</dbReference>
<dbReference type="Gene3D" id="6.10.140.2220">
    <property type="match status" value="2"/>
</dbReference>
<dbReference type="GO" id="GO:0008757">
    <property type="term" value="F:S-adenosylmethionine-dependent methyltransferase activity"/>
    <property type="evidence" value="ECO:0007669"/>
    <property type="project" value="UniProtKB-ARBA"/>
</dbReference>
<name>A0A226EI75_FOLCA</name>
<evidence type="ECO:0000256" key="3">
    <source>
        <dbReference type="ARBA" id="ARBA00022833"/>
    </source>
</evidence>
<dbReference type="Pfam" id="PF01753">
    <property type="entry name" value="zf-MYND"/>
    <property type="match status" value="1"/>
</dbReference>
<dbReference type="GO" id="GO:0008270">
    <property type="term" value="F:zinc ion binding"/>
    <property type="evidence" value="ECO:0007669"/>
    <property type="project" value="UniProtKB-KW"/>
</dbReference>
<evidence type="ECO:0000313" key="7">
    <source>
        <dbReference type="Proteomes" id="UP000198287"/>
    </source>
</evidence>
<dbReference type="SUPFAM" id="SSF82199">
    <property type="entry name" value="SET domain"/>
    <property type="match status" value="1"/>
</dbReference>
<evidence type="ECO:0000256" key="4">
    <source>
        <dbReference type="PROSITE-ProRule" id="PRU00134"/>
    </source>
</evidence>